<feature type="region of interest" description="Disordered" evidence="7">
    <location>
        <begin position="197"/>
        <end position="287"/>
    </location>
</feature>
<keyword evidence="4" id="KW-0378">Hydrolase</keyword>
<evidence type="ECO:0000256" key="2">
    <source>
        <dbReference type="ARBA" id="ARBA00009045"/>
    </source>
</evidence>
<feature type="region of interest" description="Disordered" evidence="7">
    <location>
        <begin position="573"/>
        <end position="598"/>
    </location>
</feature>
<feature type="transmembrane region" description="Helical" evidence="8">
    <location>
        <begin position="353"/>
        <end position="374"/>
    </location>
</feature>
<keyword evidence="5 8" id="KW-1133">Transmembrane helix</keyword>
<keyword evidence="6 8" id="KW-0472">Membrane</keyword>
<evidence type="ECO:0000313" key="11">
    <source>
        <dbReference type="Proteomes" id="UP000294003"/>
    </source>
</evidence>
<keyword evidence="3 8" id="KW-0812">Transmembrane</keyword>
<protein>
    <recommendedName>
        <fullName evidence="9">Peptidase S54 rhomboid domain-containing protein</fullName>
    </recommendedName>
</protein>
<feature type="transmembrane region" description="Helical" evidence="8">
    <location>
        <begin position="319"/>
        <end position="341"/>
    </location>
</feature>
<comment type="similarity">
    <text evidence="2">Belongs to the peptidase S54 family.</text>
</comment>
<dbReference type="PANTHER" id="PTHR43731:SF14">
    <property type="entry name" value="PRESENILIN-ASSOCIATED RHOMBOID-LIKE PROTEIN, MITOCHONDRIAL"/>
    <property type="match status" value="1"/>
</dbReference>
<evidence type="ECO:0000256" key="1">
    <source>
        <dbReference type="ARBA" id="ARBA00004141"/>
    </source>
</evidence>
<accession>A0ABY0GW27</accession>
<reference evidence="10 11" key="1">
    <citation type="submission" date="2018-06" db="EMBL/GenBank/DDBJ databases">
        <title>Complete Genomes of Monosporascus.</title>
        <authorList>
            <person name="Robinson A.J."/>
            <person name="Natvig D.O."/>
        </authorList>
    </citation>
    <scope>NUCLEOTIDE SEQUENCE [LARGE SCALE GENOMIC DNA]</scope>
    <source>
        <strain evidence="10 11">CBS 609.92</strain>
    </source>
</reference>
<sequence>MSILPIFSPPPSCFQVGLRAISGSTEKLLLASAARRFSAISRTPAIESCRYFHSPRVLPGYSGASRQYQRVPNLLPRMQVRTVFRFRAITHYTQLPIDYEDVKGLPFRKEDLNQREVDAIFGAHISAQLANQLLRIIHGRRVAGTLDDPELQRNTSQYSVQDKVKALEYLRGNIPVDEVINAGLRAEDELKALEELERSEREAEEGFEETSRQNQPSQAQAEGPQLPTGRLARKGGDSPYGESNFDRIRAENIAKREAEEKRLEEERKKREEEEAKGNIGTLQARQQKPRELSPLMKKYTERATSKLEAPPEMKKWERLFPALAMTVLICAAGAIFAATYNPPRQSWRLWPDIPPAAATCISLIGLNLVVWMLWKVPPLWAILNRYFILVAATPRPLQLVGAMFSHHNFGHLTANMLALWFFGTRIHDEIGRGNFLALYFASGAAGFMASLADLVLRRGLEYTTLGASGAVYGIVVAFFWAHRYDEFKIFGYPPDPISGPQGLAFIGLILGFHLLGVFSRRKHGVDIASHLGGMAAGGVGAELVRRRMEERARARQERMKTMGMLDTVVVEKKERRQPPPPTMHSVAPIQSGDVHDRV</sequence>
<evidence type="ECO:0000256" key="5">
    <source>
        <dbReference type="ARBA" id="ARBA00022989"/>
    </source>
</evidence>
<dbReference type="EMBL" id="QJNS01000703">
    <property type="protein sequence ID" value="RYO75459.1"/>
    <property type="molecule type" value="Genomic_DNA"/>
</dbReference>
<evidence type="ECO:0000256" key="7">
    <source>
        <dbReference type="SAM" id="MobiDB-lite"/>
    </source>
</evidence>
<comment type="subcellular location">
    <subcellularLocation>
        <location evidence="1">Membrane</location>
        <topology evidence="1">Multi-pass membrane protein</topology>
    </subcellularLocation>
</comment>
<evidence type="ECO:0000259" key="9">
    <source>
        <dbReference type="Pfam" id="PF01694"/>
    </source>
</evidence>
<keyword evidence="11" id="KW-1185">Reference proteome</keyword>
<feature type="transmembrane region" description="Helical" evidence="8">
    <location>
        <begin position="436"/>
        <end position="455"/>
    </location>
</feature>
<dbReference type="InterPro" id="IPR022764">
    <property type="entry name" value="Peptidase_S54_rhomboid_dom"/>
</dbReference>
<organism evidence="10 11">
    <name type="scientific">Monosporascus cannonballus</name>
    <dbReference type="NCBI Taxonomy" id="155416"/>
    <lineage>
        <taxon>Eukaryota</taxon>
        <taxon>Fungi</taxon>
        <taxon>Dikarya</taxon>
        <taxon>Ascomycota</taxon>
        <taxon>Pezizomycotina</taxon>
        <taxon>Sordariomycetes</taxon>
        <taxon>Xylariomycetidae</taxon>
        <taxon>Xylariales</taxon>
        <taxon>Xylariales incertae sedis</taxon>
        <taxon>Monosporascus</taxon>
    </lineage>
</organism>
<comment type="caution">
    <text evidence="10">The sequence shown here is derived from an EMBL/GenBank/DDBJ whole genome shotgun (WGS) entry which is preliminary data.</text>
</comment>
<dbReference type="Pfam" id="PF01694">
    <property type="entry name" value="Rhomboid"/>
    <property type="match status" value="1"/>
</dbReference>
<dbReference type="InterPro" id="IPR035952">
    <property type="entry name" value="Rhomboid-like_sf"/>
</dbReference>
<proteinExistence type="inferred from homology"/>
<name>A0ABY0GW27_9PEZI</name>
<feature type="domain" description="Peptidase S54 rhomboid" evidence="9">
    <location>
        <begin position="398"/>
        <end position="539"/>
    </location>
</feature>
<feature type="transmembrane region" description="Helical" evidence="8">
    <location>
        <begin position="501"/>
        <end position="518"/>
    </location>
</feature>
<evidence type="ECO:0000256" key="4">
    <source>
        <dbReference type="ARBA" id="ARBA00022801"/>
    </source>
</evidence>
<dbReference type="Proteomes" id="UP000294003">
    <property type="component" value="Unassembled WGS sequence"/>
</dbReference>
<evidence type="ECO:0000313" key="10">
    <source>
        <dbReference type="EMBL" id="RYO75459.1"/>
    </source>
</evidence>
<evidence type="ECO:0000256" key="3">
    <source>
        <dbReference type="ARBA" id="ARBA00022692"/>
    </source>
</evidence>
<feature type="transmembrane region" description="Helical" evidence="8">
    <location>
        <begin position="462"/>
        <end position="481"/>
    </location>
</feature>
<evidence type="ECO:0000256" key="8">
    <source>
        <dbReference type="SAM" id="Phobius"/>
    </source>
</evidence>
<gene>
    <name evidence="10" type="ORF">DL762_009997</name>
</gene>
<dbReference type="SUPFAM" id="SSF144091">
    <property type="entry name" value="Rhomboid-like"/>
    <property type="match status" value="1"/>
</dbReference>
<dbReference type="InterPro" id="IPR050925">
    <property type="entry name" value="Rhomboid_protease_S54"/>
</dbReference>
<dbReference type="Gene3D" id="1.20.1540.10">
    <property type="entry name" value="Rhomboid-like"/>
    <property type="match status" value="1"/>
</dbReference>
<feature type="compositionally biased region" description="Basic and acidic residues" evidence="7">
    <location>
        <begin position="244"/>
        <end position="276"/>
    </location>
</feature>
<dbReference type="PANTHER" id="PTHR43731">
    <property type="entry name" value="RHOMBOID PROTEASE"/>
    <property type="match status" value="1"/>
</dbReference>
<evidence type="ECO:0000256" key="6">
    <source>
        <dbReference type="ARBA" id="ARBA00023136"/>
    </source>
</evidence>